<keyword evidence="3" id="KW-1185">Reference proteome</keyword>
<dbReference type="RefSeq" id="WP_254168258.1">
    <property type="nucleotide sequence ID" value="NZ_JANAFB010000041.1"/>
</dbReference>
<reference evidence="2" key="1">
    <citation type="submission" date="2022-06" db="EMBL/GenBank/DDBJ databases">
        <title>Rothia sp. isolated from sandalwood seedling.</title>
        <authorList>
            <person name="Tuikhar N."/>
            <person name="Kirdat K."/>
            <person name="Thorat V."/>
            <person name="Swetha P."/>
            <person name="Padma S."/>
            <person name="Sundararaj R."/>
            <person name="Yadav A."/>
        </authorList>
    </citation>
    <scope>NUCLEOTIDE SEQUENCE</scope>
    <source>
        <strain evidence="2">AR01</strain>
    </source>
</reference>
<feature type="transmembrane region" description="Helical" evidence="1">
    <location>
        <begin position="62"/>
        <end position="80"/>
    </location>
</feature>
<accession>A0A9X2HGF9</accession>
<evidence type="ECO:0000256" key="1">
    <source>
        <dbReference type="SAM" id="Phobius"/>
    </source>
</evidence>
<organism evidence="2 3">
    <name type="scientific">Rothia santali</name>
    <dbReference type="NCBI Taxonomy" id="2949643"/>
    <lineage>
        <taxon>Bacteria</taxon>
        <taxon>Bacillati</taxon>
        <taxon>Actinomycetota</taxon>
        <taxon>Actinomycetes</taxon>
        <taxon>Micrococcales</taxon>
        <taxon>Micrococcaceae</taxon>
        <taxon>Rothia</taxon>
    </lineage>
</organism>
<keyword evidence="1" id="KW-1133">Transmembrane helix</keyword>
<evidence type="ECO:0000313" key="3">
    <source>
        <dbReference type="Proteomes" id="UP001139502"/>
    </source>
</evidence>
<feature type="transmembrane region" description="Helical" evidence="1">
    <location>
        <begin position="38"/>
        <end position="56"/>
    </location>
</feature>
<name>A0A9X2HGF9_9MICC</name>
<dbReference type="AlphaFoldDB" id="A0A9X2HGF9"/>
<keyword evidence="1" id="KW-0472">Membrane</keyword>
<gene>
    <name evidence="2" type="ORF">NBM05_13030</name>
</gene>
<sequence>MSAERPGPGGPAERSRVRRALEFTGILRGGRAGASERLMSTVALFAIILLGLILGWVKAVLVTVAASAVVVVAVLVVLAVRRRRRGGPGGPTDPPT</sequence>
<proteinExistence type="predicted"/>
<keyword evidence="1" id="KW-0812">Transmembrane</keyword>
<evidence type="ECO:0000313" key="2">
    <source>
        <dbReference type="EMBL" id="MCP3426904.1"/>
    </source>
</evidence>
<protein>
    <submittedName>
        <fullName evidence="2">Uncharacterized protein</fullName>
    </submittedName>
</protein>
<comment type="caution">
    <text evidence="2">The sequence shown here is derived from an EMBL/GenBank/DDBJ whole genome shotgun (WGS) entry which is preliminary data.</text>
</comment>
<dbReference type="Proteomes" id="UP001139502">
    <property type="component" value="Unassembled WGS sequence"/>
</dbReference>
<dbReference type="EMBL" id="JANAFB010000041">
    <property type="protein sequence ID" value="MCP3426904.1"/>
    <property type="molecule type" value="Genomic_DNA"/>
</dbReference>